<evidence type="ECO:0000256" key="1">
    <source>
        <dbReference type="SAM" id="Phobius"/>
    </source>
</evidence>
<dbReference type="InterPro" id="IPR002656">
    <property type="entry name" value="Acyl_transf_3_dom"/>
</dbReference>
<feature type="domain" description="Acyltransferase 3" evidence="2">
    <location>
        <begin position="1"/>
        <end position="325"/>
    </location>
</feature>
<gene>
    <name evidence="3" type="ORF">GCM10023149_13910</name>
</gene>
<name>A0ABP8G3S2_9SPHI</name>
<dbReference type="PANTHER" id="PTHR23028:SF53">
    <property type="entry name" value="ACYL_TRANSF_3 DOMAIN-CONTAINING PROTEIN"/>
    <property type="match status" value="1"/>
</dbReference>
<proteinExistence type="predicted"/>
<feature type="transmembrane region" description="Helical" evidence="1">
    <location>
        <begin position="310"/>
        <end position="328"/>
    </location>
</feature>
<dbReference type="Pfam" id="PF01757">
    <property type="entry name" value="Acyl_transf_3"/>
    <property type="match status" value="1"/>
</dbReference>
<feature type="transmembrane region" description="Helical" evidence="1">
    <location>
        <begin position="280"/>
        <end position="298"/>
    </location>
</feature>
<keyword evidence="4" id="KW-1185">Reference proteome</keyword>
<feature type="transmembrane region" description="Helical" evidence="1">
    <location>
        <begin position="188"/>
        <end position="209"/>
    </location>
</feature>
<evidence type="ECO:0000259" key="2">
    <source>
        <dbReference type="Pfam" id="PF01757"/>
    </source>
</evidence>
<keyword evidence="1" id="KW-0472">Membrane</keyword>
<comment type="caution">
    <text evidence="3">The sequence shown here is derived from an EMBL/GenBank/DDBJ whole genome shotgun (WGS) entry which is preliminary data.</text>
</comment>
<evidence type="ECO:0000313" key="3">
    <source>
        <dbReference type="EMBL" id="GAA4316723.1"/>
    </source>
</evidence>
<keyword evidence="1" id="KW-1133">Transmembrane helix</keyword>
<evidence type="ECO:0000313" key="4">
    <source>
        <dbReference type="Proteomes" id="UP001500582"/>
    </source>
</evidence>
<feature type="transmembrane region" description="Helical" evidence="1">
    <location>
        <begin position="29"/>
        <end position="47"/>
    </location>
</feature>
<keyword evidence="1" id="KW-0812">Transmembrane</keyword>
<organism evidence="3 4">
    <name type="scientific">Mucilaginibacter gynuensis</name>
    <dbReference type="NCBI Taxonomy" id="1302236"/>
    <lineage>
        <taxon>Bacteria</taxon>
        <taxon>Pseudomonadati</taxon>
        <taxon>Bacteroidota</taxon>
        <taxon>Sphingobacteriia</taxon>
        <taxon>Sphingobacteriales</taxon>
        <taxon>Sphingobacteriaceae</taxon>
        <taxon>Mucilaginibacter</taxon>
    </lineage>
</organism>
<reference evidence="4" key="1">
    <citation type="journal article" date="2019" name="Int. J. Syst. Evol. Microbiol.">
        <title>The Global Catalogue of Microorganisms (GCM) 10K type strain sequencing project: providing services to taxonomists for standard genome sequencing and annotation.</title>
        <authorList>
            <consortium name="The Broad Institute Genomics Platform"/>
            <consortium name="The Broad Institute Genome Sequencing Center for Infectious Disease"/>
            <person name="Wu L."/>
            <person name="Ma J."/>
        </authorList>
    </citation>
    <scope>NUCLEOTIDE SEQUENCE [LARGE SCALE GENOMIC DNA]</scope>
    <source>
        <strain evidence="4">JCM 17705</strain>
    </source>
</reference>
<dbReference type="Proteomes" id="UP001500582">
    <property type="component" value="Unassembled WGS sequence"/>
</dbReference>
<feature type="transmembrane region" description="Helical" evidence="1">
    <location>
        <begin position="216"/>
        <end position="237"/>
    </location>
</feature>
<dbReference type="EMBL" id="BAABFT010000003">
    <property type="protein sequence ID" value="GAA4316723.1"/>
    <property type="molecule type" value="Genomic_DNA"/>
</dbReference>
<feature type="transmembrane region" description="Helical" evidence="1">
    <location>
        <begin position="157"/>
        <end position="176"/>
    </location>
</feature>
<protein>
    <recommendedName>
        <fullName evidence="2">Acyltransferase 3 domain-containing protein</fullName>
    </recommendedName>
</protein>
<dbReference type="PANTHER" id="PTHR23028">
    <property type="entry name" value="ACETYLTRANSFERASE"/>
    <property type="match status" value="1"/>
</dbReference>
<sequence length="351" mass="40601">MVLLGHCADTIGPIVTDNSAFPFFANARLGVRIFFVISGYLITKILITERDKTGGINLRNFYIRRAFRIFPVFYLYIITLIVLKNFFIPELFESYEWIGFASVFLWNYAHWFIVPKATNGNVVWFFGHFWTLSMEEQFYLLWPITFIKLNVSTLKKLVIGIIIAAPVVRLATYYFMPDSRGQIEMMLHSGGSIILMGCLGALIENTAFFRDKVMKLVNNTALIAFIGLFVFVISPMLDHRFQGAYKLPIGANLESLLIMILIFWSIYVPSKVAVFLNSKIITHIGVLSYSLYIWQQLFLNNKIDYWFNQFPQNICLVIVVAHISYYLIEMPFLNQKNRFIRKPKPLVVASV</sequence>
<feature type="transmembrane region" description="Helical" evidence="1">
    <location>
        <begin position="249"/>
        <end position="268"/>
    </location>
</feature>
<dbReference type="InterPro" id="IPR050879">
    <property type="entry name" value="Acyltransferase_3"/>
</dbReference>
<feature type="transmembrane region" description="Helical" evidence="1">
    <location>
        <begin position="67"/>
        <end position="88"/>
    </location>
</feature>
<accession>A0ABP8G3S2</accession>